<evidence type="ECO:0000256" key="1">
    <source>
        <dbReference type="ARBA" id="ARBA00022448"/>
    </source>
</evidence>
<protein>
    <recommendedName>
        <fullName evidence="8">Bacterioferritin-associated ferredoxin</fullName>
    </recommendedName>
</protein>
<feature type="domain" description="BFD-like [2Fe-2S]-binding" evidence="10">
    <location>
        <begin position="9"/>
        <end position="57"/>
    </location>
</feature>
<evidence type="ECO:0000313" key="11">
    <source>
        <dbReference type="EMBL" id="GEK46697.1"/>
    </source>
</evidence>
<keyword evidence="2" id="KW-0001">2Fe-2S</keyword>
<dbReference type="PANTHER" id="PTHR37424:SF1">
    <property type="entry name" value="BACTERIOFERRITIN-ASSOCIATED FERREDOXIN"/>
    <property type="match status" value="1"/>
</dbReference>
<evidence type="ECO:0000256" key="5">
    <source>
        <dbReference type="ARBA" id="ARBA00023004"/>
    </source>
</evidence>
<proteinExistence type="inferred from homology"/>
<comment type="cofactor">
    <cofactor evidence="7">
        <name>[2Fe-2S] cluster</name>
        <dbReference type="ChEBI" id="CHEBI:190135"/>
    </cofactor>
</comment>
<evidence type="ECO:0000256" key="9">
    <source>
        <dbReference type="ARBA" id="ARBA00046332"/>
    </source>
</evidence>
<keyword evidence="4" id="KW-0249">Electron transport</keyword>
<keyword evidence="6" id="KW-0411">Iron-sulfur</keyword>
<keyword evidence="1" id="KW-0813">Transport</keyword>
<evidence type="ECO:0000259" key="10">
    <source>
        <dbReference type="Pfam" id="PF04324"/>
    </source>
</evidence>
<dbReference type="AlphaFoldDB" id="A0A510X7H9"/>
<dbReference type="PANTHER" id="PTHR37424">
    <property type="entry name" value="BACTERIOFERRITIN-ASSOCIATED FERREDOXIN"/>
    <property type="match status" value="1"/>
</dbReference>
<keyword evidence="3" id="KW-0479">Metal-binding</keyword>
<dbReference type="Gene3D" id="1.10.10.1100">
    <property type="entry name" value="BFD-like [2Fe-2S]-binding domain"/>
    <property type="match status" value="1"/>
</dbReference>
<gene>
    <name evidence="11" type="ORF">HPA02_09800</name>
</gene>
<evidence type="ECO:0000256" key="8">
    <source>
        <dbReference type="ARBA" id="ARBA00039386"/>
    </source>
</evidence>
<evidence type="ECO:0000256" key="3">
    <source>
        <dbReference type="ARBA" id="ARBA00022723"/>
    </source>
</evidence>
<keyword evidence="12" id="KW-1185">Reference proteome</keyword>
<comment type="caution">
    <text evidence="11">The sequence shown here is derived from an EMBL/GenBank/DDBJ whole genome shotgun (WGS) entry which is preliminary data.</text>
</comment>
<evidence type="ECO:0000256" key="2">
    <source>
        <dbReference type="ARBA" id="ARBA00022714"/>
    </source>
</evidence>
<dbReference type="InterPro" id="IPR007419">
    <property type="entry name" value="BFD-like_2Fe2S-bd_dom"/>
</dbReference>
<dbReference type="Pfam" id="PF04324">
    <property type="entry name" value="Fer2_BFD"/>
    <property type="match status" value="1"/>
</dbReference>
<dbReference type="InterPro" id="IPR052371">
    <property type="entry name" value="BFD-associated_ferredoxin"/>
</dbReference>
<comment type="similarity">
    <text evidence="9">Belongs to the Bfd family.</text>
</comment>
<reference evidence="11 12" key="1">
    <citation type="submission" date="2019-07" db="EMBL/GenBank/DDBJ databases">
        <title>Whole genome shotgun sequence of Halomonas pacifica NBRC 102220.</title>
        <authorList>
            <person name="Hosoyama A."/>
            <person name="Uohara A."/>
            <person name="Ohji S."/>
            <person name="Ichikawa N."/>
        </authorList>
    </citation>
    <scope>NUCLEOTIDE SEQUENCE [LARGE SCALE GENOMIC DNA]</scope>
    <source>
        <strain evidence="11 12">NBRC 102220</strain>
    </source>
</reference>
<accession>A0A510X7H9</accession>
<dbReference type="CDD" id="cd19945">
    <property type="entry name" value="Fer2_BFD"/>
    <property type="match status" value="1"/>
</dbReference>
<name>A0A510X7H9_9GAMM</name>
<dbReference type="EMBL" id="BJUK01000008">
    <property type="protein sequence ID" value="GEK46697.1"/>
    <property type="molecule type" value="Genomic_DNA"/>
</dbReference>
<organism evidence="11 12">
    <name type="scientific">Bisbaumannia pacifica</name>
    <dbReference type="NCBI Taxonomy" id="77098"/>
    <lineage>
        <taxon>Bacteria</taxon>
        <taxon>Pseudomonadati</taxon>
        <taxon>Pseudomonadota</taxon>
        <taxon>Gammaproteobacteria</taxon>
        <taxon>Oceanospirillales</taxon>
        <taxon>Halomonadaceae</taxon>
        <taxon>Bisbaumannia</taxon>
    </lineage>
</organism>
<keyword evidence="5" id="KW-0408">Iron</keyword>
<evidence type="ECO:0000256" key="7">
    <source>
        <dbReference type="ARBA" id="ARBA00034078"/>
    </source>
</evidence>
<evidence type="ECO:0000313" key="12">
    <source>
        <dbReference type="Proteomes" id="UP000321275"/>
    </source>
</evidence>
<evidence type="ECO:0000256" key="6">
    <source>
        <dbReference type="ARBA" id="ARBA00023014"/>
    </source>
</evidence>
<dbReference type="GO" id="GO:0051537">
    <property type="term" value="F:2 iron, 2 sulfur cluster binding"/>
    <property type="evidence" value="ECO:0007669"/>
    <property type="project" value="UniProtKB-KW"/>
</dbReference>
<dbReference type="Proteomes" id="UP000321275">
    <property type="component" value="Unassembled WGS sequence"/>
</dbReference>
<dbReference type="GO" id="GO:0046872">
    <property type="term" value="F:metal ion binding"/>
    <property type="evidence" value="ECO:0007669"/>
    <property type="project" value="UniProtKB-KW"/>
</dbReference>
<evidence type="ECO:0000256" key="4">
    <source>
        <dbReference type="ARBA" id="ARBA00022982"/>
    </source>
</evidence>
<sequence length="75" mass="8289">MNREDTRMYVCLCKGVNDRAIRDAVEEGARSWREVRERTGCATQCGKCAGTGKGIMREAISEEMSLAAQDLAYAV</sequence>
<dbReference type="InterPro" id="IPR041854">
    <property type="entry name" value="BFD-like_2Fe2S-bd_dom_sf"/>
</dbReference>